<reference evidence="1 2" key="1">
    <citation type="journal article" date="2016" name="Nat. Commun.">
        <title>Extremotolerant tardigrade genome and improved radiotolerance of human cultured cells by tardigrade-unique protein.</title>
        <authorList>
            <person name="Hashimoto T."/>
            <person name="Horikawa D.D."/>
            <person name="Saito Y."/>
            <person name="Kuwahara H."/>
            <person name="Kozuka-Hata H."/>
            <person name="Shin-I T."/>
            <person name="Minakuchi Y."/>
            <person name="Ohishi K."/>
            <person name="Motoyama A."/>
            <person name="Aizu T."/>
            <person name="Enomoto A."/>
            <person name="Kondo K."/>
            <person name="Tanaka S."/>
            <person name="Hara Y."/>
            <person name="Koshikawa S."/>
            <person name="Sagara H."/>
            <person name="Miura T."/>
            <person name="Yokobori S."/>
            <person name="Miyagawa K."/>
            <person name="Suzuki Y."/>
            <person name="Kubo T."/>
            <person name="Oyama M."/>
            <person name="Kohara Y."/>
            <person name="Fujiyama A."/>
            <person name="Arakawa K."/>
            <person name="Katayama T."/>
            <person name="Toyoda A."/>
            <person name="Kunieda T."/>
        </authorList>
    </citation>
    <scope>NUCLEOTIDE SEQUENCE [LARGE SCALE GENOMIC DNA]</scope>
    <source>
        <strain evidence="1 2">YOKOZUNA-1</strain>
    </source>
</reference>
<organism evidence="1 2">
    <name type="scientific">Ramazzottius varieornatus</name>
    <name type="common">Water bear</name>
    <name type="synonym">Tardigrade</name>
    <dbReference type="NCBI Taxonomy" id="947166"/>
    <lineage>
        <taxon>Eukaryota</taxon>
        <taxon>Metazoa</taxon>
        <taxon>Ecdysozoa</taxon>
        <taxon>Tardigrada</taxon>
        <taxon>Eutardigrada</taxon>
        <taxon>Parachela</taxon>
        <taxon>Hypsibioidea</taxon>
        <taxon>Ramazzottiidae</taxon>
        <taxon>Ramazzottius</taxon>
    </lineage>
</organism>
<evidence type="ECO:0000313" key="2">
    <source>
        <dbReference type="Proteomes" id="UP000186922"/>
    </source>
</evidence>
<evidence type="ECO:0000313" key="1">
    <source>
        <dbReference type="EMBL" id="GAU94019.1"/>
    </source>
</evidence>
<gene>
    <name evidence="1" type="primary">RvY_05867-1</name>
    <name evidence="1" type="synonym">RvY_05867.1</name>
    <name evidence="1" type="ORF">RvY_05867</name>
</gene>
<name>A0A1D1UWJ1_RAMVA</name>
<dbReference type="EMBL" id="BDGG01000002">
    <property type="protein sequence ID" value="GAU94019.1"/>
    <property type="molecule type" value="Genomic_DNA"/>
</dbReference>
<keyword evidence="2" id="KW-1185">Reference proteome</keyword>
<proteinExistence type="predicted"/>
<sequence length="94" mass="10680">MKRGGAVDPSDPEALKAMYTLWVVRIPYTTSGDQQRRKVCAQRIQNLPARRKECGLAADRQQEFRPGSRIPVQSLSRECPKLQESAVEERLLRG</sequence>
<accession>A0A1D1UWJ1</accession>
<protein>
    <submittedName>
        <fullName evidence="1">Uncharacterized protein</fullName>
    </submittedName>
</protein>
<dbReference type="AlphaFoldDB" id="A0A1D1UWJ1"/>
<comment type="caution">
    <text evidence="1">The sequence shown here is derived from an EMBL/GenBank/DDBJ whole genome shotgun (WGS) entry which is preliminary data.</text>
</comment>
<dbReference type="Proteomes" id="UP000186922">
    <property type="component" value="Unassembled WGS sequence"/>
</dbReference>